<gene>
    <name evidence="2" type="ORF">AURDEDRAFT_172943</name>
</gene>
<dbReference type="InParanoid" id="J0D0S4"/>
<keyword evidence="3" id="KW-1185">Reference proteome</keyword>
<reference evidence="3" key="1">
    <citation type="journal article" date="2012" name="Science">
        <title>The Paleozoic origin of enzymatic lignin decomposition reconstructed from 31 fungal genomes.</title>
        <authorList>
            <person name="Floudas D."/>
            <person name="Binder M."/>
            <person name="Riley R."/>
            <person name="Barry K."/>
            <person name="Blanchette R.A."/>
            <person name="Henrissat B."/>
            <person name="Martinez A.T."/>
            <person name="Otillar R."/>
            <person name="Spatafora J.W."/>
            <person name="Yadav J.S."/>
            <person name="Aerts A."/>
            <person name="Benoit I."/>
            <person name="Boyd A."/>
            <person name="Carlson A."/>
            <person name="Copeland A."/>
            <person name="Coutinho P.M."/>
            <person name="de Vries R.P."/>
            <person name="Ferreira P."/>
            <person name="Findley K."/>
            <person name="Foster B."/>
            <person name="Gaskell J."/>
            <person name="Glotzer D."/>
            <person name="Gorecki P."/>
            <person name="Heitman J."/>
            <person name="Hesse C."/>
            <person name="Hori C."/>
            <person name="Igarashi K."/>
            <person name="Jurgens J.A."/>
            <person name="Kallen N."/>
            <person name="Kersten P."/>
            <person name="Kohler A."/>
            <person name="Kuees U."/>
            <person name="Kumar T.K.A."/>
            <person name="Kuo A."/>
            <person name="LaButti K."/>
            <person name="Larrondo L.F."/>
            <person name="Lindquist E."/>
            <person name="Ling A."/>
            <person name="Lombard V."/>
            <person name="Lucas S."/>
            <person name="Lundell T."/>
            <person name="Martin R."/>
            <person name="McLaughlin D.J."/>
            <person name="Morgenstern I."/>
            <person name="Morin E."/>
            <person name="Murat C."/>
            <person name="Nagy L.G."/>
            <person name="Nolan M."/>
            <person name="Ohm R.A."/>
            <person name="Patyshakuliyeva A."/>
            <person name="Rokas A."/>
            <person name="Ruiz-Duenas F.J."/>
            <person name="Sabat G."/>
            <person name="Salamov A."/>
            <person name="Samejima M."/>
            <person name="Schmutz J."/>
            <person name="Slot J.C."/>
            <person name="St John F."/>
            <person name="Stenlid J."/>
            <person name="Sun H."/>
            <person name="Sun S."/>
            <person name="Syed K."/>
            <person name="Tsang A."/>
            <person name="Wiebenga A."/>
            <person name="Young D."/>
            <person name="Pisabarro A."/>
            <person name="Eastwood D.C."/>
            <person name="Martin F."/>
            <person name="Cullen D."/>
            <person name="Grigoriev I.V."/>
            <person name="Hibbett D.S."/>
        </authorList>
    </citation>
    <scope>NUCLEOTIDE SEQUENCE [LARGE SCALE GENOMIC DNA]</scope>
    <source>
        <strain evidence="3">TFB10046</strain>
    </source>
</reference>
<sequence length="127" mass="14256">MPPNTDELSKEVIARELIERVVAILTCSWEPVKSLKTVVVRRDETFVQYPYQPSASHTSLAQYVHDTLRWSQTDFVTLRTATNYLETVATLLPAMVAEAAQTVTRVQSDPTRDKDGWNSGSSGRILC</sequence>
<dbReference type="KEGG" id="adl:AURDEDRAFT_172943"/>
<organism evidence="2 3">
    <name type="scientific">Auricularia subglabra (strain TFB-10046 / SS5)</name>
    <name type="common">White-rot fungus</name>
    <name type="synonym">Auricularia delicata (strain TFB10046)</name>
    <dbReference type="NCBI Taxonomy" id="717982"/>
    <lineage>
        <taxon>Eukaryota</taxon>
        <taxon>Fungi</taxon>
        <taxon>Dikarya</taxon>
        <taxon>Basidiomycota</taxon>
        <taxon>Agaricomycotina</taxon>
        <taxon>Agaricomycetes</taxon>
        <taxon>Auriculariales</taxon>
        <taxon>Auriculariaceae</taxon>
        <taxon>Auricularia</taxon>
    </lineage>
</organism>
<dbReference type="Proteomes" id="UP000006514">
    <property type="component" value="Unassembled WGS sequence"/>
</dbReference>
<feature type="region of interest" description="Disordered" evidence="1">
    <location>
        <begin position="104"/>
        <end position="127"/>
    </location>
</feature>
<accession>J0D0S4</accession>
<evidence type="ECO:0000313" key="3">
    <source>
        <dbReference type="Proteomes" id="UP000006514"/>
    </source>
</evidence>
<feature type="compositionally biased region" description="Polar residues" evidence="1">
    <location>
        <begin position="118"/>
        <end position="127"/>
    </location>
</feature>
<protein>
    <submittedName>
        <fullName evidence="2">Uncharacterized protein</fullName>
    </submittedName>
</protein>
<dbReference type="AlphaFoldDB" id="J0D0S4"/>
<dbReference type="EMBL" id="JH687832">
    <property type="protein sequence ID" value="EJD37943.1"/>
    <property type="molecule type" value="Genomic_DNA"/>
</dbReference>
<dbReference type="OrthoDB" id="286814at2759"/>
<evidence type="ECO:0000313" key="2">
    <source>
        <dbReference type="EMBL" id="EJD37943.1"/>
    </source>
</evidence>
<evidence type="ECO:0000256" key="1">
    <source>
        <dbReference type="SAM" id="MobiDB-lite"/>
    </source>
</evidence>
<name>J0D0S4_AURST</name>
<proteinExistence type="predicted"/>